<proteinExistence type="predicted"/>
<feature type="region of interest" description="Disordered" evidence="1">
    <location>
        <begin position="287"/>
        <end position="367"/>
    </location>
</feature>
<feature type="compositionally biased region" description="Basic and acidic residues" evidence="1">
    <location>
        <begin position="249"/>
        <end position="258"/>
    </location>
</feature>
<feature type="region of interest" description="Disordered" evidence="1">
    <location>
        <begin position="131"/>
        <end position="177"/>
    </location>
</feature>
<evidence type="ECO:0000313" key="3">
    <source>
        <dbReference type="Proteomes" id="UP000016924"/>
    </source>
</evidence>
<accession>R7Z7W2</accession>
<feature type="non-terminal residue" evidence="2">
    <location>
        <position position="1"/>
    </location>
</feature>
<feature type="compositionally biased region" description="Polar residues" evidence="1">
    <location>
        <begin position="158"/>
        <end position="167"/>
    </location>
</feature>
<keyword evidence="3" id="KW-1185">Reference proteome</keyword>
<dbReference type="RefSeq" id="XP_007785411.1">
    <property type="nucleotide sequence ID" value="XM_007787221.1"/>
</dbReference>
<feature type="region of interest" description="Disordered" evidence="1">
    <location>
        <begin position="216"/>
        <end position="271"/>
    </location>
</feature>
<feature type="compositionally biased region" description="Basic and acidic residues" evidence="1">
    <location>
        <begin position="343"/>
        <end position="367"/>
    </location>
</feature>
<reference evidence="3" key="1">
    <citation type="submission" date="2012-06" db="EMBL/GenBank/DDBJ databases">
        <title>The genome sequence of Coniosporium apollinis CBS 100218.</title>
        <authorList>
            <consortium name="The Broad Institute Genome Sequencing Platform"/>
            <person name="Cuomo C."/>
            <person name="Gorbushina A."/>
            <person name="Noack S."/>
            <person name="Walker B."/>
            <person name="Young S.K."/>
            <person name="Zeng Q."/>
            <person name="Gargeya S."/>
            <person name="Fitzgerald M."/>
            <person name="Haas B."/>
            <person name="Abouelleil A."/>
            <person name="Alvarado L."/>
            <person name="Arachchi H.M."/>
            <person name="Berlin A.M."/>
            <person name="Chapman S.B."/>
            <person name="Goldberg J."/>
            <person name="Griggs A."/>
            <person name="Gujja S."/>
            <person name="Hansen M."/>
            <person name="Howarth C."/>
            <person name="Imamovic A."/>
            <person name="Larimer J."/>
            <person name="McCowan C."/>
            <person name="Montmayeur A."/>
            <person name="Murphy C."/>
            <person name="Neiman D."/>
            <person name="Pearson M."/>
            <person name="Priest M."/>
            <person name="Roberts A."/>
            <person name="Saif S."/>
            <person name="Shea T."/>
            <person name="Sisk P."/>
            <person name="Sykes S."/>
            <person name="Wortman J."/>
            <person name="Nusbaum C."/>
            <person name="Birren B."/>
        </authorList>
    </citation>
    <scope>NUCLEOTIDE SEQUENCE [LARGE SCALE GENOMIC DNA]</scope>
    <source>
        <strain evidence="3">CBS 100218</strain>
    </source>
</reference>
<organism evidence="2 3">
    <name type="scientific">Coniosporium apollinis (strain CBS 100218)</name>
    <name type="common">Rock-inhabiting black yeast</name>
    <dbReference type="NCBI Taxonomy" id="1168221"/>
    <lineage>
        <taxon>Eukaryota</taxon>
        <taxon>Fungi</taxon>
        <taxon>Dikarya</taxon>
        <taxon>Ascomycota</taxon>
        <taxon>Pezizomycotina</taxon>
        <taxon>Dothideomycetes</taxon>
        <taxon>Dothideomycetes incertae sedis</taxon>
        <taxon>Coniosporium</taxon>
    </lineage>
</organism>
<evidence type="ECO:0000256" key="1">
    <source>
        <dbReference type="SAM" id="MobiDB-lite"/>
    </source>
</evidence>
<dbReference type="HOGENOM" id="CLU_684374_0_0_1"/>
<dbReference type="EMBL" id="JH767687">
    <property type="protein sequence ID" value="EON70094.1"/>
    <property type="molecule type" value="Genomic_DNA"/>
</dbReference>
<sequence length="403" mass="42803">NALDIAGGVFDYDYPPINVARDIEKAAREENKATIDNHPRQVTDPVLVVTLAHATRTTTLPQTTKAITTIRGDPGPTFSLPYTTMPPPDINGDPIDTLNIPPRNAAAPGNSLDVVGGVFDYRAGILARDPWHHSDPVQGHGDCSDDLSQVEKRDADASGTSVNNGLSEETDEEAVDHQAVFKKRSARNGGNVVGNGFLLEPKDEREVVGVASKGMWGNDSGRKRELGTIGGGGGGGSEPGPLGSGAESKVVKRDRADHSGPVTSKAELEKKSGDAIFKKREAGIIGVGGSTARPAPASERNGKRGFEISNGVMSEVEEESKGSQPIFKRDPGVDTGGLVPPALEEHVTSDPIFRRDPSTIAKTNDKRDIDIEEREPRLCWGCYWNSVKGAVESRGGILPEHSG</sequence>
<gene>
    <name evidence="2" type="ORF">W97_09360</name>
</gene>
<evidence type="ECO:0000313" key="2">
    <source>
        <dbReference type="EMBL" id="EON70094.1"/>
    </source>
</evidence>
<dbReference type="GeneID" id="19906671"/>
<protein>
    <submittedName>
        <fullName evidence="2">Uncharacterized protein</fullName>
    </submittedName>
</protein>
<dbReference type="AlphaFoldDB" id="R7Z7W2"/>
<feature type="compositionally biased region" description="Gly residues" evidence="1">
    <location>
        <begin position="228"/>
        <end position="238"/>
    </location>
</feature>
<dbReference type="Proteomes" id="UP000016924">
    <property type="component" value="Unassembled WGS sequence"/>
</dbReference>
<name>R7Z7W2_CONA1</name>